<dbReference type="Pfam" id="PF13407">
    <property type="entry name" value="Peripla_BP_4"/>
    <property type="match status" value="1"/>
</dbReference>
<feature type="signal peptide" evidence="3">
    <location>
        <begin position="1"/>
        <end position="32"/>
    </location>
</feature>
<dbReference type="PANTHER" id="PTHR30036:SF7">
    <property type="entry name" value="ABC TRANSPORTER PERIPLASMIC-BINDING PROTEIN YPHF"/>
    <property type="match status" value="1"/>
</dbReference>
<evidence type="ECO:0000313" key="6">
    <source>
        <dbReference type="Proteomes" id="UP000287519"/>
    </source>
</evidence>
<evidence type="ECO:0000259" key="4">
    <source>
        <dbReference type="Pfam" id="PF13407"/>
    </source>
</evidence>
<evidence type="ECO:0000256" key="1">
    <source>
        <dbReference type="ARBA" id="ARBA00004196"/>
    </source>
</evidence>
<dbReference type="OrthoDB" id="257716at2"/>
<dbReference type="PANTHER" id="PTHR30036">
    <property type="entry name" value="D-XYLOSE-BINDING PERIPLASMIC PROTEIN"/>
    <property type="match status" value="1"/>
</dbReference>
<dbReference type="InterPro" id="IPR050555">
    <property type="entry name" value="Bact_Solute-Bind_Prot2"/>
</dbReference>
<comment type="caution">
    <text evidence="5">The sequence shown here is derived from an EMBL/GenBank/DDBJ whole genome shotgun (WGS) entry which is preliminary data.</text>
</comment>
<comment type="subcellular location">
    <subcellularLocation>
        <location evidence="1">Cell envelope</location>
    </subcellularLocation>
</comment>
<dbReference type="RefSeq" id="WP_124393759.1">
    <property type="nucleotide sequence ID" value="NZ_BHYM01000046.1"/>
</dbReference>
<feature type="chain" id="PRO_5038742566" evidence="3">
    <location>
        <begin position="33"/>
        <end position="336"/>
    </location>
</feature>
<dbReference type="SUPFAM" id="SSF53822">
    <property type="entry name" value="Periplasmic binding protein-like I"/>
    <property type="match status" value="1"/>
</dbReference>
<dbReference type="AlphaFoldDB" id="A0A402CDP7"/>
<dbReference type="Proteomes" id="UP000287519">
    <property type="component" value="Unassembled WGS sequence"/>
</dbReference>
<reference evidence="5 6" key="1">
    <citation type="submission" date="2018-11" db="EMBL/GenBank/DDBJ databases">
        <title>Microbial catabolism of amino acid.</title>
        <authorList>
            <person name="Hibi M."/>
            <person name="Ogawa J."/>
        </authorList>
    </citation>
    <scope>NUCLEOTIDE SEQUENCE [LARGE SCALE GENOMIC DNA]</scope>
    <source>
        <strain evidence="5 6">C31-06</strain>
    </source>
</reference>
<organism evidence="5 6">
    <name type="scientific">Rhodococcus wratislaviensis</name>
    <name type="common">Tsukamurella wratislaviensis</name>
    <dbReference type="NCBI Taxonomy" id="44752"/>
    <lineage>
        <taxon>Bacteria</taxon>
        <taxon>Bacillati</taxon>
        <taxon>Actinomycetota</taxon>
        <taxon>Actinomycetes</taxon>
        <taxon>Mycobacteriales</taxon>
        <taxon>Nocardiaceae</taxon>
        <taxon>Rhodococcus</taxon>
    </lineage>
</organism>
<dbReference type="InterPro" id="IPR028082">
    <property type="entry name" value="Peripla_BP_I"/>
</dbReference>
<comment type="similarity">
    <text evidence="2">Belongs to the bacterial solute-binding protein 2 family.</text>
</comment>
<keyword evidence="6" id="KW-1185">Reference proteome</keyword>
<dbReference type="GO" id="GO:0030246">
    <property type="term" value="F:carbohydrate binding"/>
    <property type="evidence" value="ECO:0007669"/>
    <property type="project" value="TreeGrafter"/>
</dbReference>
<dbReference type="PROSITE" id="PS51257">
    <property type="entry name" value="PROKAR_LIPOPROTEIN"/>
    <property type="match status" value="1"/>
</dbReference>
<gene>
    <name evidence="5" type="ORF">Rhow_005378</name>
</gene>
<protein>
    <submittedName>
        <fullName evidence="5">Inositol transport system sugar-binding protein</fullName>
    </submittedName>
</protein>
<accession>A0A402CDP7</accession>
<name>A0A402CDP7_RHOWR</name>
<keyword evidence="3" id="KW-0732">Signal</keyword>
<proteinExistence type="inferred from homology"/>
<dbReference type="EMBL" id="BHYM01000046">
    <property type="protein sequence ID" value="GCE41719.1"/>
    <property type="molecule type" value="Genomic_DNA"/>
</dbReference>
<evidence type="ECO:0000256" key="2">
    <source>
        <dbReference type="ARBA" id="ARBA00007639"/>
    </source>
</evidence>
<dbReference type="InterPro" id="IPR025997">
    <property type="entry name" value="SBP_2_dom"/>
</dbReference>
<sequence length="336" mass="34736">MSSAQRHRRLTTLATAALAAAALLTASCSSTGGKPADTGSGISAGTADTPVATIAMITHGVPGNAFWDLIRKGAETAAAKDNIELRYSSDPQAPNQVNLVQSAIDSKVDGIALTLAKPDAVGPSVRAAENAGIPLVGFNAGYDAWRDLGVQQYFGQDETLSGQTAGKRLAAEDARRTLCINHEQGNVSLEARCAGVAQGLSGGNTEVLNVNSQDMTSVEASITAKLQQDPTIDHVVALDAAIALTAVQSKETAGSDATIVTFDTNADLVKAIQAGDVEWAIDQQPFLQGYLAVDSLWLYLNNGNTIGGGLPVLTGPAFIDRTNIDSVAEYAANGTR</sequence>
<evidence type="ECO:0000256" key="3">
    <source>
        <dbReference type="SAM" id="SignalP"/>
    </source>
</evidence>
<dbReference type="GO" id="GO:0030288">
    <property type="term" value="C:outer membrane-bounded periplasmic space"/>
    <property type="evidence" value="ECO:0007669"/>
    <property type="project" value="TreeGrafter"/>
</dbReference>
<feature type="domain" description="Periplasmic binding protein" evidence="4">
    <location>
        <begin position="61"/>
        <end position="302"/>
    </location>
</feature>
<evidence type="ECO:0000313" key="5">
    <source>
        <dbReference type="EMBL" id="GCE41719.1"/>
    </source>
</evidence>
<dbReference type="Gene3D" id="3.40.50.2300">
    <property type="match status" value="2"/>
</dbReference>